<protein>
    <recommendedName>
        <fullName evidence="1">chorismate mutase</fullName>
        <ecNumber evidence="1">5.4.99.5</ecNumber>
    </recommendedName>
</protein>
<dbReference type="AlphaFoldDB" id="A0A6L6VHX9"/>
<feature type="domain" description="Chorismate mutase" evidence="3">
    <location>
        <begin position="1"/>
        <end position="90"/>
    </location>
</feature>
<accession>A0A6L6VHX9</accession>
<dbReference type="InterPro" id="IPR002701">
    <property type="entry name" value="CM_II_prokaryot"/>
</dbReference>
<dbReference type="SMART" id="SM00830">
    <property type="entry name" value="CM_2"/>
    <property type="match status" value="1"/>
</dbReference>
<dbReference type="InterPro" id="IPR036263">
    <property type="entry name" value="Chorismate_II_sf"/>
</dbReference>
<evidence type="ECO:0000256" key="2">
    <source>
        <dbReference type="ARBA" id="ARBA00023235"/>
    </source>
</evidence>
<dbReference type="GO" id="GO:0046417">
    <property type="term" value="P:chorismate metabolic process"/>
    <property type="evidence" value="ECO:0007669"/>
    <property type="project" value="InterPro"/>
</dbReference>
<dbReference type="InterPro" id="IPR051331">
    <property type="entry name" value="Chorismate_mutase-related"/>
</dbReference>
<dbReference type="EC" id="5.4.99.5" evidence="1"/>
<dbReference type="PROSITE" id="PS51168">
    <property type="entry name" value="CHORISMATE_MUT_2"/>
    <property type="match status" value="1"/>
</dbReference>
<dbReference type="GO" id="GO:0016835">
    <property type="term" value="F:carbon-oxygen lyase activity"/>
    <property type="evidence" value="ECO:0007669"/>
    <property type="project" value="InterPro"/>
</dbReference>
<dbReference type="NCBIfam" id="TIGR01803">
    <property type="entry name" value="CM-like"/>
    <property type="match status" value="1"/>
</dbReference>
<comment type="caution">
    <text evidence="4">The sequence shown here is derived from an EMBL/GenBank/DDBJ whole genome shotgun (WGS) entry which is preliminary data.</text>
</comment>
<organism evidence="4 5">
    <name type="scientific">Agrobacterium vitis</name>
    <name type="common">Rhizobium vitis</name>
    <dbReference type="NCBI Taxonomy" id="373"/>
    <lineage>
        <taxon>Bacteria</taxon>
        <taxon>Pseudomonadati</taxon>
        <taxon>Pseudomonadota</taxon>
        <taxon>Alphaproteobacteria</taxon>
        <taxon>Hyphomicrobiales</taxon>
        <taxon>Rhizobiaceae</taxon>
        <taxon>Rhizobium/Agrobacterium group</taxon>
        <taxon>Agrobacterium</taxon>
    </lineage>
</organism>
<reference evidence="4 5" key="1">
    <citation type="submission" date="2019-12" db="EMBL/GenBank/DDBJ databases">
        <title>Whole-genome sequencing of Allorhizobium vitis.</title>
        <authorList>
            <person name="Gan H.M."/>
            <person name="Szegedi E."/>
            <person name="Burr T."/>
            <person name="Savka M.A."/>
        </authorList>
    </citation>
    <scope>NUCLEOTIDE SEQUENCE [LARGE SCALE GENOMIC DNA]</scope>
    <source>
        <strain evidence="4 5">CG516</strain>
    </source>
</reference>
<dbReference type="GO" id="GO:0009697">
    <property type="term" value="P:salicylic acid biosynthetic process"/>
    <property type="evidence" value="ECO:0007669"/>
    <property type="project" value="InterPro"/>
</dbReference>
<dbReference type="Pfam" id="PF01817">
    <property type="entry name" value="CM_2"/>
    <property type="match status" value="1"/>
</dbReference>
<dbReference type="GO" id="GO:0004106">
    <property type="term" value="F:chorismate mutase activity"/>
    <property type="evidence" value="ECO:0007669"/>
    <property type="project" value="UniProtKB-EC"/>
</dbReference>
<name>A0A6L6VHX9_AGRVI</name>
<evidence type="ECO:0000259" key="3">
    <source>
        <dbReference type="PROSITE" id="PS51168"/>
    </source>
</evidence>
<keyword evidence="2" id="KW-0413">Isomerase</keyword>
<gene>
    <name evidence="4" type="ORF">GOZ90_21425</name>
</gene>
<proteinExistence type="predicted"/>
<dbReference type="SUPFAM" id="SSF48600">
    <property type="entry name" value="Chorismate mutase II"/>
    <property type="match status" value="1"/>
</dbReference>
<evidence type="ECO:0000313" key="4">
    <source>
        <dbReference type="EMBL" id="MUZ75254.1"/>
    </source>
</evidence>
<dbReference type="PANTHER" id="PTHR38041">
    <property type="entry name" value="CHORISMATE MUTASE"/>
    <property type="match status" value="1"/>
</dbReference>
<dbReference type="PANTHER" id="PTHR38041:SF1">
    <property type="entry name" value="CHORISMATE MUTASE"/>
    <property type="match status" value="1"/>
</dbReference>
<dbReference type="Gene3D" id="1.20.59.10">
    <property type="entry name" value="Chorismate mutase"/>
    <property type="match status" value="1"/>
</dbReference>
<evidence type="ECO:0000313" key="5">
    <source>
        <dbReference type="Proteomes" id="UP000477951"/>
    </source>
</evidence>
<dbReference type="InterPro" id="IPR008241">
    <property type="entry name" value="Isochorismate_pyruvate-lyase"/>
</dbReference>
<dbReference type="EMBL" id="WPHR01000026">
    <property type="protein sequence ID" value="MUZ75254.1"/>
    <property type="molecule type" value="Genomic_DNA"/>
</dbReference>
<dbReference type="Proteomes" id="UP000477951">
    <property type="component" value="Unassembled WGS sequence"/>
</dbReference>
<evidence type="ECO:0000256" key="1">
    <source>
        <dbReference type="ARBA" id="ARBA00012404"/>
    </source>
</evidence>
<dbReference type="InterPro" id="IPR036979">
    <property type="entry name" value="CM_dom_sf"/>
</dbReference>
<sequence length="90" mass="10598">MPMTNMSDFRQRIDDIDRKIIELLSERFTVVREVGLFKRQHGIPVMQPERVRSVLENRALQAEQAGLSPELVRQLWTLFIEEACRMEEAV</sequence>